<proteinExistence type="predicted"/>
<gene>
    <name evidence="2" type="ORF">F2Q70_00009431</name>
</gene>
<protein>
    <submittedName>
        <fullName evidence="2">Uncharacterized protein</fullName>
    </submittedName>
</protein>
<organism evidence="2">
    <name type="scientific">Brassica cretica</name>
    <name type="common">Mustard</name>
    <dbReference type="NCBI Taxonomy" id="69181"/>
    <lineage>
        <taxon>Eukaryota</taxon>
        <taxon>Viridiplantae</taxon>
        <taxon>Streptophyta</taxon>
        <taxon>Embryophyta</taxon>
        <taxon>Tracheophyta</taxon>
        <taxon>Spermatophyta</taxon>
        <taxon>Magnoliopsida</taxon>
        <taxon>eudicotyledons</taxon>
        <taxon>Gunneridae</taxon>
        <taxon>Pentapetalae</taxon>
        <taxon>rosids</taxon>
        <taxon>malvids</taxon>
        <taxon>Brassicales</taxon>
        <taxon>Brassicaceae</taxon>
        <taxon>Brassiceae</taxon>
        <taxon>Brassica</taxon>
    </lineage>
</organism>
<dbReference type="EMBL" id="QGKY02000089">
    <property type="protein sequence ID" value="KAF2610543.1"/>
    <property type="molecule type" value="Genomic_DNA"/>
</dbReference>
<reference evidence="2" key="1">
    <citation type="submission" date="2019-12" db="EMBL/GenBank/DDBJ databases">
        <title>Genome sequencing and annotation of Brassica cretica.</title>
        <authorList>
            <person name="Studholme D.J."/>
            <person name="Sarris P.F."/>
        </authorList>
    </citation>
    <scope>NUCLEOTIDE SEQUENCE</scope>
    <source>
        <strain evidence="2">PFS-102/07</strain>
        <tissue evidence="2">Leaf</tissue>
    </source>
</reference>
<comment type="caution">
    <text evidence="2">The sequence shown here is derived from an EMBL/GenBank/DDBJ whole genome shotgun (WGS) entry which is preliminary data.</text>
</comment>
<evidence type="ECO:0000256" key="1">
    <source>
        <dbReference type="SAM" id="MobiDB-lite"/>
    </source>
</evidence>
<dbReference type="AlphaFoldDB" id="A0A8S9LZW4"/>
<name>A0A8S9LZW4_BRACR</name>
<feature type="region of interest" description="Disordered" evidence="1">
    <location>
        <begin position="19"/>
        <end position="61"/>
    </location>
</feature>
<evidence type="ECO:0000313" key="2">
    <source>
        <dbReference type="EMBL" id="KAF2610543.1"/>
    </source>
</evidence>
<accession>A0A8S9LZW4</accession>
<feature type="compositionally biased region" description="Low complexity" evidence="1">
    <location>
        <begin position="19"/>
        <end position="31"/>
    </location>
</feature>
<sequence>MILRRVRISYCGEFGLATAASSDSEESGASSLTNDLENEVDDEEMPTRKSVINLKRPSWHP</sequence>